<sequence>MNDSRSKILYRDLQEVRKLWNEWDPIGVCTPNNEDEYDSYLESTLLLLKQEATTAEIEDYLIFVIKDQMGFDDYSINKSNPNIFAHKLHDWYQNLKKEDQTYNLLSSFKKL</sequence>
<name>A0A2P7NVY4_9PROT</name>
<dbReference type="EMBL" id="PXXU01000016">
    <property type="protein sequence ID" value="PSJ17623.1"/>
    <property type="molecule type" value="Genomic_DNA"/>
</dbReference>
<organism evidence="1 2">
    <name type="scientific">Nitrosomonas supralitoralis</name>
    <dbReference type="NCBI Taxonomy" id="2116706"/>
    <lineage>
        <taxon>Bacteria</taxon>
        <taxon>Pseudomonadati</taxon>
        <taxon>Pseudomonadota</taxon>
        <taxon>Betaproteobacteria</taxon>
        <taxon>Nitrosomonadales</taxon>
        <taxon>Nitrosomonadaceae</taxon>
        <taxon>Nitrosomonas</taxon>
    </lineage>
</organism>
<protein>
    <recommendedName>
        <fullName evidence="3">DUF1871 family protein</fullName>
    </recommendedName>
</protein>
<accession>A0A2P7NVY4</accession>
<evidence type="ECO:0000313" key="1">
    <source>
        <dbReference type="EMBL" id="PSJ17623.1"/>
    </source>
</evidence>
<dbReference type="OrthoDB" id="773332at2"/>
<dbReference type="AlphaFoldDB" id="A0A2P7NVY4"/>
<gene>
    <name evidence="1" type="ORF">C7H79_06885</name>
</gene>
<reference evidence="1 2" key="1">
    <citation type="submission" date="2018-03" db="EMBL/GenBank/DDBJ databases">
        <title>Draft genome of Nitrosomonas supralitoralis APG5.</title>
        <authorList>
            <person name="Urakawa H."/>
            <person name="Lopez J.V."/>
        </authorList>
    </citation>
    <scope>NUCLEOTIDE SEQUENCE [LARGE SCALE GENOMIC DNA]</scope>
    <source>
        <strain evidence="1 2">APG5</strain>
    </source>
</reference>
<evidence type="ECO:0008006" key="3">
    <source>
        <dbReference type="Google" id="ProtNLM"/>
    </source>
</evidence>
<dbReference type="RefSeq" id="WP_106706557.1">
    <property type="nucleotide sequence ID" value="NZ_PXXU01000016.1"/>
</dbReference>
<dbReference type="Proteomes" id="UP000241912">
    <property type="component" value="Unassembled WGS sequence"/>
</dbReference>
<keyword evidence="2" id="KW-1185">Reference proteome</keyword>
<evidence type="ECO:0000313" key="2">
    <source>
        <dbReference type="Proteomes" id="UP000241912"/>
    </source>
</evidence>
<proteinExistence type="predicted"/>
<comment type="caution">
    <text evidence="1">The sequence shown here is derived from an EMBL/GenBank/DDBJ whole genome shotgun (WGS) entry which is preliminary data.</text>
</comment>